<organism evidence="3 5">
    <name type="scientific">Paraburkholderia sacchari</name>
    <dbReference type="NCBI Taxonomy" id="159450"/>
    <lineage>
        <taxon>Bacteria</taxon>
        <taxon>Pseudomonadati</taxon>
        <taxon>Pseudomonadota</taxon>
        <taxon>Betaproteobacteria</taxon>
        <taxon>Burkholderiales</taxon>
        <taxon>Burkholderiaceae</taxon>
        <taxon>Paraburkholderia</taxon>
    </lineage>
</organism>
<evidence type="ECO:0000313" key="4">
    <source>
        <dbReference type="EMBL" id="NLP65571.1"/>
    </source>
</evidence>
<evidence type="ECO:0000259" key="2">
    <source>
        <dbReference type="Pfam" id="PF08805"/>
    </source>
</evidence>
<dbReference type="Proteomes" id="UP000030460">
    <property type="component" value="Unassembled WGS sequence"/>
</dbReference>
<gene>
    <name evidence="3" type="ORF">NH14_030990</name>
    <name evidence="4" type="ORF">NH14_031425</name>
</gene>
<keyword evidence="5" id="KW-1185">Reference proteome</keyword>
<dbReference type="OrthoDB" id="9113082at2"/>
<keyword evidence="1" id="KW-0472">Membrane</keyword>
<dbReference type="EMBL" id="JTDB02000015">
    <property type="protein sequence ID" value="NLP65486.1"/>
    <property type="molecule type" value="Genomic_DNA"/>
</dbReference>
<reference evidence="3" key="1">
    <citation type="journal article" date="2015" name="Genome Announc.">
        <title>Draft Genome Sequence of the Polyhydroxyalkanoate-Producing Bacterium Burkholderia sacchari LMG 19450 Isolated from Brazilian Sugarcane Plantation Soil.</title>
        <authorList>
            <person name="Alexandrino P.M."/>
            <person name="Mendonca T.T."/>
            <person name="Guaman Bautista L.P."/>
            <person name="Cherix J."/>
            <person name="Lozano-Sakalauskas G.C."/>
            <person name="Fujita A."/>
            <person name="Ramos Filho E."/>
            <person name="Long P."/>
            <person name="Padilla G."/>
            <person name="Taciro M.K."/>
            <person name="Gomez J.G."/>
            <person name="Silva L.F."/>
        </authorList>
    </citation>
    <scope>NUCLEOTIDE SEQUENCE</scope>
    <source>
        <strain evidence="3">LMG 19450</strain>
    </source>
</reference>
<accession>A0A8T6ZL30</accession>
<keyword evidence="1" id="KW-0812">Transmembrane</keyword>
<keyword evidence="1" id="KW-1133">Transmembrane helix</keyword>
<dbReference type="InterPro" id="IPR014911">
    <property type="entry name" value="PilS_N"/>
</dbReference>
<evidence type="ECO:0000256" key="1">
    <source>
        <dbReference type="SAM" id="Phobius"/>
    </source>
</evidence>
<comment type="caution">
    <text evidence="3">The sequence shown here is derived from an EMBL/GenBank/DDBJ whole genome shotgun (WGS) entry which is preliminary data.</text>
</comment>
<dbReference type="InterPro" id="IPR045584">
    <property type="entry name" value="Pilin-like"/>
</dbReference>
<dbReference type="AlphaFoldDB" id="A0A8T6ZL30"/>
<feature type="domain" description="Type 4 secretion system PilS N-terminal" evidence="2">
    <location>
        <begin position="53"/>
        <end position="183"/>
    </location>
</feature>
<reference evidence="3" key="2">
    <citation type="submission" date="2020-04" db="EMBL/GenBank/DDBJ databases">
        <authorList>
            <person name="Alexandrino P."/>
            <person name="Mendonca T."/>
            <person name="Guaman L."/>
            <person name="Cherix J."/>
            <person name="Lozano-Sakalauskas G."/>
            <person name="Fujita A."/>
            <person name="Filho E.R."/>
            <person name="Long P."/>
            <person name="Padilla G."/>
            <person name="Taciro M.K."/>
            <person name="Gomez J.G."/>
            <person name="Silva L.F."/>
            <person name="Torres M."/>
        </authorList>
    </citation>
    <scope>NUCLEOTIDE SEQUENCE</scope>
    <source>
        <strain evidence="3">LMG 19450</strain>
    </source>
</reference>
<name>A0A8T6ZL30_9BURK</name>
<dbReference type="EMBL" id="JTDB02000015">
    <property type="protein sequence ID" value="NLP65571.1"/>
    <property type="molecule type" value="Genomic_DNA"/>
</dbReference>
<protein>
    <submittedName>
        <fullName evidence="3">Pilus assembly protein PilX</fullName>
    </submittedName>
</protein>
<proteinExistence type="predicted"/>
<dbReference type="RefSeq" id="WP_052148572.1">
    <property type="nucleotide sequence ID" value="NZ_CADFGF010000021.1"/>
</dbReference>
<dbReference type="Pfam" id="PF08805">
    <property type="entry name" value="PilS"/>
    <property type="match status" value="1"/>
</dbReference>
<feature type="transmembrane region" description="Helical" evidence="1">
    <location>
        <begin position="21"/>
        <end position="43"/>
    </location>
</feature>
<dbReference type="Gene3D" id="3.30.1690.10">
    <property type="entry name" value="TcpA-like pilin"/>
    <property type="match status" value="1"/>
</dbReference>
<evidence type="ECO:0000313" key="5">
    <source>
        <dbReference type="Proteomes" id="UP000030460"/>
    </source>
</evidence>
<dbReference type="SUPFAM" id="SSF54523">
    <property type="entry name" value="Pili subunits"/>
    <property type="match status" value="1"/>
</dbReference>
<sequence>MKTTQLEKNALKSGARLARQAGVLSIEMIIVLGIVALILLGVAGRVAVSFLSNDNTAELSNITAIYTAIKDTKTTVGYGAAGTDLSAVVVAGGKLPSNIAVNGNAISNQFGGTYTLTSTGQGFTIADPSIPQKNCLKIVAGATQGGQYATTVVNSGTSYSGPMSAAQAQTACNSATNSVTLTSTY</sequence>
<evidence type="ECO:0000313" key="3">
    <source>
        <dbReference type="EMBL" id="NLP65486.1"/>
    </source>
</evidence>